<dbReference type="SUPFAM" id="SSF48371">
    <property type="entry name" value="ARM repeat"/>
    <property type="match status" value="2"/>
</dbReference>
<dbReference type="PANTHER" id="PTHR11254:SF67">
    <property type="entry name" value="E3 UBIQUITIN-PROTEIN LIGASE HUWE1"/>
    <property type="match status" value="1"/>
</dbReference>
<comment type="similarity">
    <text evidence="11">Belongs to the UPL family. TOM1/PTR1 subfamily.</text>
</comment>
<dbReference type="Gene3D" id="3.30.2410.10">
    <property type="entry name" value="Hect, E3 ligase catalytic domain"/>
    <property type="match status" value="1"/>
</dbReference>
<feature type="compositionally biased region" description="Polar residues" evidence="13">
    <location>
        <begin position="2728"/>
        <end position="2737"/>
    </location>
</feature>
<evidence type="ECO:0000313" key="18">
    <source>
        <dbReference type="Proteomes" id="UP000494165"/>
    </source>
</evidence>
<dbReference type="SUPFAM" id="SSF117839">
    <property type="entry name" value="WWE domain"/>
    <property type="match status" value="1"/>
</dbReference>
<dbReference type="InterPro" id="IPR050409">
    <property type="entry name" value="E3_ubiq-protein_ligase"/>
</dbReference>
<keyword evidence="8 12" id="KW-0833">Ubl conjugation pathway</keyword>
<dbReference type="GO" id="GO:0006281">
    <property type="term" value="P:DNA repair"/>
    <property type="evidence" value="ECO:0007669"/>
    <property type="project" value="UniProtKB-KW"/>
</dbReference>
<feature type="region of interest" description="Disordered" evidence="13">
    <location>
        <begin position="1684"/>
        <end position="1712"/>
    </location>
</feature>
<dbReference type="InterPro" id="IPR035983">
    <property type="entry name" value="Hect_E3_ubiquitin_ligase"/>
</dbReference>
<dbReference type="GO" id="GO:0061630">
    <property type="term" value="F:ubiquitin protein ligase activity"/>
    <property type="evidence" value="ECO:0007669"/>
    <property type="project" value="UniProtKB-EC"/>
</dbReference>
<dbReference type="GO" id="GO:0005634">
    <property type="term" value="C:nucleus"/>
    <property type="evidence" value="ECO:0007669"/>
    <property type="project" value="UniProtKB-SubCell"/>
</dbReference>
<evidence type="ECO:0000256" key="4">
    <source>
        <dbReference type="ARBA" id="ARBA00012485"/>
    </source>
</evidence>
<evidence type="ECO:0000259" key="16">
    <source>
        <dbReference type="PROSITE" id="PS50918"/>
    </source>
</evidence>
<feature type="compositionally biased region" description="Polar residues" evidence="13">
    <location>
        <begin position="2492"/>
        <end position="2501"/>
    </location>
</feature>
<evidence type="ECO:0000256" key="3">
    <source>
        <dbReference type="ARBA" id="ARBA00004906"/>
    </source>
</evidence>
<feature type="region of interest" description="Disordered" evidence="13">
    <location>
        <begin position="1917"/>
        <end position="1974"/>
    </location>
</feature>
<keyword evidence="7" id="KW-0227">DNA damage</keyword>
<keyword evidence="9" id="KW-0234">DNA repair</keyword>
<feature type="region of interest" description="Disordered" evidence="13">
    <location>
        <begin position="1982"/>
        <end position="2001"/>
    </location>
</feature>
<dbReference type="Proteomes" id="UP000494165">
    <property type="component" value="Unassembled WGS sequence"/>
</dbReference>
<feature type="compositionally biased region" description="Basic and acidic residues" evidence="13">
    <location>
        <begin position="2283"/>
        <end position="2303"/>
    </location>
</feature>
<feature type="compositionally biased region" description="Acidic residues" evidence="13">
    <location>
        <begin position="2790"/>
        <end position="2799"/>
    </location>
</feature>
<dbReference type="FunFam" id="3.30.2410.10:FF:000004">
    <property type="entry name" value="E3 ubiquitin-protein ligase HUWE1, variant"/>
    <property type="match status" value="1"/>
</dbReference>
<feature type="region of interest" description="Disordered" evidence="13">
    <location>
        <begin position="2390"/>
        <end position="2501"/>
    </location>
</feature>
<accession>A0A8S1CJ52</accession>
<evidence type="ECO:0000259" key="15">
    <source>
        <dbReference type="PROSITE" id="PS50237"/>
    </source>
</evidence>
<protein>
    <recommendedName>
        <fullName evidence="4">HECT-type E3 ubiquitin transferase</fullName>
        <ecNumber evidence="4">2.3.2.26</ecNumber>
    </recommendedName>
</protein>
<dbReference type="Gene3D" id="3.90.1750.10">
    <property type="entry name" value="Hect, E3 ligase catalytic domains"/>
    <property type="match status" value="1"/>
</dbReference>
<keyword evidence="10" id="KW-0539">Nucleus</keyword>
<feature type="compositionally biased region" description="Basic residues" evidence="13">
    <location>
        <begin position="2455"/>
        <end position="2465"/>
    </location>
</feature>
<feature type="domain" description="HECT" evidence="15">
    <location>
        <begin position="3863"/>
        <end position="4199"/>
    </location>
</feature>
<dbReference type="FunFam" id="3.30.2160.10:FF:000007">
    <property type="entry name" value="E3 ubiquitin-protein ligase HUWE1 isoform X2"/>
    <property type="match status" value="1"/>
</dbReference>
<feature type="region of interest" description="Disordered" evidence="13">
    <location>
        <begin position="2695"/>
        <end position="2828"/>
    </location>
</feature>
<sequence>MKIDRSKLKKSPSEVPLECRQLIQTLRSCKDDNELLQELRKIESWTFGKCELFHWTDILDICDTVLERATTRPKPNSWIIACDDVENQQLKELLQCVLHFTTLLIEHSFSRHLYNSMEHLITLLSSSDMNVTLAVLNLLYMFSKRSNFIPRLNAEKKYGIIRRLTHLAESWGGKENGYGLADCCKDLATSNFPAGATSLHFEYFNNPLTENEAKFQKYMKSSCSSNTIVTIHLDEVDKIDKPLGVIMEELVTQHNVPIEKQVLLFTHLRLAHCFGSLKGRLKCVQVRLQALSVLIYSNALMENAHQLLYSNLLEEIVEVLEMQDPALVEIKAAALRTLTAIIHLDRNPHMTNFSRNCRLNTIIDVTGASSYHGFLPSLVRSCIVALTAAPQGENPQSSIVPTFPLPLATALFSFLYHLASYEPGGEALVSCNMMESLLKVIKWPGSEIEHITFVTRAVRVIDLMTNTDMQSFEVHSGLNTFINRLECEVNICRNEQPFVILPENQDGMDISRESSVENSPRCAEPSEEVVVAMQQQPRDKSGPLHCLPQRAALLKSMLNFLKKAIQDPTFADSIRHVMDGSLPSTLKHVISNAEYYGPSLFLLATDVVTVYVFQEPSLLTSLQDNGLTDVMLHALLVRKVPATREVLGSLPNVFSALCLNSRGLNAFVKCCPFEQMFKVLLSPKYLAAMRRRRSSDPMGDTASNLGNAMDELMRHQPSLKKDATLAIIKLLQELCNLGTDPKYVCWRPQKKLEAPTATQRSGSRGGSSDDEEEEDDDENTQSRGEEEQPIEEGQERVAVPLVDYIVNVMKFVDAILSNNSTDDHVREFKDQGGLKPLISLLGLPNLPVDCTLQLSSQAVSTVCKSIMNLSHETEVLGEGFRQVDPILRKMYKLLDTVPANEIKTSTVLLKEIASVPDIKEAFTCPDQTPALHSFAALNDFIVMFSFVCRTGQPDIRGLNLNMWGSAEGNKVLDKLIVVYKHIVWESTALLVLRSNENFDITGHFGKEDLLKLVSASDEASAKGKLTAKSLNSPDVDTNSCDKDSYPEVFRKETRMQTLGKSSGLSDAQLSNLSKLVDPTTRLRQSMSEFFSILVKLCVGTPLRQRRGQTGSNSPFIATNQSCAVASRLGDLIKNAVWHKKFPQAPYDYLTVKYLISAITFVTPMMLDEKKVPYHLMLNEFIANRGYLRFFETFRWVLCADMSMFDIVKDKYALPTDFHPPNIPWLPICSEFVESWLELLEKLVNPKSVLESPHSLSTKANNMLSHPFEPTEYITLMQKLAFDSLMLLWNVDPRNQILSSPNVIPLMLQIWQHILKSEEILDELKKDKNKETAATSSATPAVATTNSVEVDSEVSVEHLNRLVDMGFSRAMSIQALRISPTVEQATEYLLNAPSMGMDVDVSEEDQMHQAIAMSLGETTEKSTSSKEKVPIIEQKPEPLTKDEVYNFTLAAPEVCLKMLDTINSSATTKACDLLVMIAKRNGESFRKQMLNTILKETSECIKLFLEQVKDITDTNRYLIIQSDSRESGRTADLLKFFSLLFEEMKIPSCVAMEETGIIEQLVALMSPCLPHIQFDSTPKWLGPIFQILDQYERVAVGLERQEEMHKICGRQWKWYDVSSSKWCTYSVPYNDTINKAYFGGEPNVRITYGRRKYTLHFNTMYQCNDDTGNRRPIMLCLNDKLEEPKGELEENGDTSPKKMEIDQSPAKAAETDESIAEKPLVEEGKIKGIGDTYSKILIKACIKLLSVPVCPDALQAMMKILVRITRNYKYAQIFFENGGIWKLLMLKNLHHFLGAINLITIVIRHTVEEPKVLKLAMEKVLRTKTQANLPPYLKELFYLLRICGNAVCRSPEAFLQLCKESLRADSNITIRRTEEEDLPIICTTGPPKHYKITSEASSASAAVVNELLDALLQQMAQNEGNKSEKKGKEKEEVAACSSKPSKRTFSAPPPPPSSVRHSVRSGRAAVSTTRQGQLDSLLGELQVAHDAEDKTRKRPTSEESSKPLVPCSAILKILAELVRSYNHVGKIISEYQHPKDAPRGETSARISPGDPAGQQQAFSAVHYIIEHLFDSCADLECHNMVRMLISALASCSFSSEIQTHVVMEVKAALNRALSMPESNSKHTEVQEICNLVSVMIDSCPAPVPPCPFAILGSVDKPPCNVTANSIVRIMIKKGILTDLSRIPYSLDLSSPNLQATVNGLIKPLETLTRIVIHPPSTVKDGKKNKTGAQDAGSQTSTGNSATGNSRRTQSTSESMGLEELMEHLMETARDGGGVVQDIMEFSVTDERPRHNMNRAHSDEVHLYDDMNPPESPSIRQWEESDSNYDDDEDNHDEEQQGEEGNNAERGQDSPAGSADGSVEGGTPEPQESSGNAPNLAAAAAAVVAAAAAAASALDNHGDTHEDDEEDDEMDEDEEEEDDMDDDDEEEDEDDDESEEEADLTNNDLPGFLNMGVSAHPTHHHHHHHHGQQQQNPLVAFRGSLESDNVGSGGGVLQRQNATRPQRSSLQRRYLAHLHSRGPAILQRIRIVNRLLGPEPLTLGETRHGSIPVIESLTLLDEDDGDDSGAYLFGPSLPAAANNIPNALHWWNEEGKLLDGDSMPACSIVLASKIVKQLTMQRDKELAEKRKKKFAEEELKLAKAADTNKENMETDTSAPEAQAVATEPATQGSQIQGQEMQLIASEVSNIVNSVFRSTQTLTSTDTEQSNSAASCEMPASESAAAEQEQSQTENTACSLTPTDSCDVAQRDELSAETPVPPASQNTENDLSENMHTSPPPPAPTNDATVDKSEEEPPKEEDEETAMEQQESALEKEPVSPPLPTEPTASSNYEPLDYESINSWFDTPRATGAQVEIATAAAPAEQTVEAGATASAIGEAPASTSASTINGMEMELPEGVDPSFLAALPEDMRQEVIAEQLRLQRLQRARAQAPEAASATAAAAAASAAVEAPLEVNPEFLAALPPNIQEEVLTQQRLEEQRRAAAAANPNDPVDAAAFFQNLPPSLRQSILTDMEESQISVLPPELAAEAQTLRRDWEARNRQIMQERFLNHVSQSNNTLSSILRNSGLIEGRMPSRYISSVPPRAWGQWSRSTPGNTDNMRTACSYLTKWKGKQVLDQEAIACLLVLLFVEDPKLNITRLQRVLRHLCWHAETRDWIIGSLVSILEMCNDCYEASLAEPTLFTKPRQNSASKTPAWLNITMDAALGSRTNVFNIQRPSLGKRSANGERSANCNISIHPQAASSVANRVLDTLIFIGEVFPEYFLPHRFKDHGAAKSEGSSVAESQGKPDFWDTLIKLDTVSALKNSKSLHKWQHSGDGDSPIPFSDTCHFRRFLPFLSFPLILRSPQLIDSTICLLYQVSSGLVNECAVRVNIIPDDTTASESDESRALSPTRHFAHHSTRLRCSKIPPKYCVNTKGTPKGHYPYIPTYIREVDVPQRHLKLLIDVLISKSCLENGLKNAKVFLNNLCRGPEATKDMVIKLLMDGVKQIGHTVERDISVLLAELRQHSVSTLSSKKEKTIEGEDELRSDRVHRGKLADRFTNSAVIVNAPSKISASTGHDLQLPSIALLTSKTSSQSSFLRLLKVFIDLRSKYNKKGTKHLQTYPGYVFVPVTTEVVCSSSDDEADDYDASSTERPTPTSAASATAPTATSSSTSTSKDIDFSKPEFGKPRGESPPLSQDLGLDSLWDVLSQCLSELENNQDQHAVLILQPAVEAFFYVHSSLEDSKNAAAAVEVSEAQAAQEPAVASETAEQQASSAIVQAGEDASEAKSSSETANLSPDMRKFLSFAEMHRTVLNQILRQTNTHLADGPFSVLAHHTRILDFDVKRRYFRTELDRLDEGIRREELAVHVRRSAVFEDSYRELHRRSSEEWKNRFYIVFEGEEGQDAGGLLREWYVIISREIFNPMYALFITSPGDRVTYMINSTSYCNHNHLSYFKFVGRVIAKAIYDNKLLECYFTRSFYKHILSKQVKYTDMESEDYTFYKGLEFLMEHSVKEMGYDVTFSTEVQEFGVTEVRDLIPNGRNVPVTEANKMDYIHLVCQMKMTGAIQKQLNAFLEGFYDIIPKKLISIFNEQELELLISGLPNVDIEDLKANTEYHKYQSTSLQIQWFWRALRSFDQADRAKFLQFVTGTSKVPLQGFGALEGMNGVQKFQIHRDDRSTDRLPSAHTCFNQLDLPVYETYDKLKSYLLKAIHECSEGFGFA</sequence>
<feature type="compositionally biased region" description="Low complexity" evidence="13">
    <location>
        <begin position="3625"/>
        <end position="3652"/>
    </location>
</feature>
<feature type="compositionally biased region" description="Basic and acidic residues" evidence="13">
    <location>
        <begin position="3653"/>
        <end position="3667"/>
    </location>
</feature>
<dbReference type="Gene3D" id="3.30.720.50">
    <property type="match status" value="1"/>
</dbReference>
<evidence type="ECO:0000256" key="7">
    <source>
        <dbReference type="ARBA" id="ARBA00022763"/>
    </source>
</evidence>
<feature type="compositionally biased region" description="Polar residues" evidence="13">
    <location>
        <begin position="2695"/>
        <end position="2704"/>
    </location>
</feature>
<feature type="region of interest" description="Disordered" evidence="13">
    <location>
        <begin position="2214"/>
        <end position="2253"/>
    </location>
</feature>
<dbReference type="PROSITE" id="PS50918">
    <property type="entry name" value="WWE"/>
    <property type="match status" value="1"/>
</dbReference>
<dbReference type="OrthoDB" id="8068875at2759"/>
<feature type="compositionally biased region" description="Basic and acidic residues" evidence="13">
    <location>
        <begin position="1920"/>
        <end position="1932"/>
    </location>
</feature>
<dbReference type="EC" id="2.3.2.26" evidence="4"/>
<proteinExistence type="inferred from homology"/>
<comment type="pathway">
    <text evidence="3">Protein modification; protein ubiquitination.</text>
</comment>
<dbReference type="EMBL" id="CADEPI010000045">
    <property type="protein sequence ID" value="CAB3369380.1"/>
    <property type="molecule type" value="Genomic_DNA"/>
</dbReference>
<dbReference type="GO" id="GO:0000209">
    <property type="term" value="P:protein polyubiquitination"/>
    <property type="evidence" value="ECO:0007669"/>
    <property type="project" value="TreeGrafter"/>
</dbReference>
<feature type="domain" description="UBA" evidence="14">
    <location>
        <begin position="1348"/>
        <end position="1391"/>
    </location>
</feature>
<evidence type="ECO:0000256" key="13">
    <source>
        <dbReference type="SAM" id="MobiDB-lite"/>
    </source>
</evidence>
<gene>
    <name evidence="17" type="ORF">CLODIP_2_CD12302</name>
</gene>
<dbReference type="SUPFAM" id="SSF56204">
    <property type="entry name" value="Hect, E3 ligase catalytic domain"/>
    <property type="match status" value="1"/>
</dbReference>
<feature type="compositionally biased region" description="Low complexity" evidence="13">
    <location>
        <begin position="2705"/>
        <end position="2727"/>
    </location>
</feature>
<dbReference type="Pfam" id="PF06025">
    <property type="entry name" value="DUF913"/>
    <property type="match status" value="1"/>
</dbReference>
<feature type="compositionally biased region" description="Acidic residues" evidence="13">
    <location>
        <begin position="2318"/>
        <end position="2336"/>
    </location>
</feature>
<dbReference type="GO" id="GO:0005737">
    <property type="term" value="C:cytoplasm"/>
    <property type="evidence" value="ECO:0007669"/>
    <property type="project" value="TreeGrafter"/>
</dbReference>
<evidence type="ECO:0000256" key="1">
    <source>
        <dbReference type="ARBA" id="ARBA00000885"/>
    </source>
</evidence>
<evidence type="ECO:0000313" key="17">
    <source>
        <dbReference type="EMBL" id="CAB3369380.1"/>
    </source>
</evidence>
<organism evidence="17 18">
    <name type="scientific">Cloeon dipterum</name>
    <dbReference type="NCBI Taxonomy" id="197152"/>
    <lineage>
        <taxon>Eukaryota</taxon>
        <taxon>Metazoa</taxon>
        <taxon>Ecdysozoa</taxon>
        <taxon>Arthropoda</taxon>
        <taxon>Hexapoda</taxon>
        <taxon>Insecta</taxon>
        <taxon>Pterygota</taxon>
        <taxon>Palaeoptera</taxon>
        <taxon>Ephemeroptera</taxon>
        <taxon>Pisciforma</taxon>
        <taxon>Baetidae</taxon>
        <taxon>Cloeon</taxon>
    </lineage>
</organism>
<dbReference type="InterPro" id="IPR000569">
    <property type="entry name" value="HECT_dom"/>
</dbReference>
<name>A0A8S1CJ52_9INSE</name>
<dbReference type="Gene3D" id="6.10.250.1630">
    <property type="match status" value="1"/>
</dbReference>
<feature type="region of interest" description="Disordered" evidence="13">
    <location>
        <begin position="2031"/>
        <end position="2052"/>
    </location>
</feature>
<keyword evidence="18" id="KW-1185">Reference proteome</keyword>
<evidence type="ECO:0000256" key="9">
    <source>
        <dbReference type="ARBA" id="ARBA00023204"/>
    </source>
</evidence>
<dbReference type="GO" id="GO:0009966">
    <property type="term" value="P:regulation of signal transduction"/>
    <property type="evidence" value="ECO:0007669"/>
    <property type="project" value="UniProtKB-ARBA"/>
</dbReference>
<dbReference type="Gene3D" id="1.10.8.10">
    <property type="entry name" value="DNA helicase RuvA subunit, C-terminal domain"/>
    <property type="match status" value="1"/>
</dbReference>
<feature type="domain" description="WWE" evidence="16">
    <location>
        <begin position="1596"/>
        <end position="1674"/>
    </location>
</feature>
<feature type="region of interest" description="Disordered" evidence="13">
    <location>
        <begin position="2281"/>
        <end position="2374"/>
    </location>
</feature>
<dbReference type="PANTHER" id="PTHR11254">
    <property type="entry name" value="HECT DOMAIN UBIQUITIN-PROTEIN LIGASE"/>
    <property type="match status" value="1"/>
</dbReference>
<evidence type="ECO:0000256" key="11">
    <source>
        <dbReference type="ARBA" id="ARBA00034494"/>
    </source>
</evidence>
<dbReference type="PROSITE" id="PS50237">
    <property type="entry name" value="HECT"/>
    <property type="match status" value="1"/>
</dbReference>
<feature type="region of interest" description="Disordered" evidence="13">
    <location>
        <begin position="2639"/>
        <end position="2670"/>
    </location>
</feature>
<dbReference type="InterPro" id="IPR004170">
    <property type="entry name" value="WWE_dom"/>
</dbReference>
<evidence type="ECO:0000256" key="5">
    <source>
        <dbReference type="ARBA" id="ARBA00022553"/>
    </source>
</evidence>
<feature type="compositionally biased region" description="Basic and acidic residues" evidence="13">
    <location>
        <begin position="1982"/>
        <end position="2000"/>
    </location>
</feature>
<dbReference type="InterPro" id="IPR009060">
    <property type="entry name" value="UBA-like_sf"/>
</dbReference>
<comment type="catalytic activity">
    <reaction evidence="1">
        <text>S-ubiquitinyl-[E2 ubiquitin-conjugating enzyme]-L-cysteine + [acceptor protein]-L-lysine = [E2 ubiquitin-conjugating enzyme]-L-cysteine + N(6)-ubiquitinyl-[acceptor protein]-L-lysine.</text>
        <dbReference type="EC" id="2.3.2.26"/>
    </reaction>
</comment>
<evidence type="ECO:0000256" key="6">
    <source>
        <dbReference type="ARBA" id="ARBA00022679"/>
    </source>
</evidence>
<dbReference type="InterPro" id="IPR010314">
    <property type="entry name" value="E3_Ub_ligase_DUF913"/>
</dbReference>
<evidence type="ECO:0000256" key="10">
    <source>
        <dbReference type="ARBA" id="ARBA00023242"/>
    </source>
</evidence>
<feature type="compositionally biased region" description="Polar residues" evidence="13">
    <location>
        <begin position="2230"/>
        <end position="2248"/>
    </location>
</feature>
<dbReference type="Gene3D" id="3.30.2160.10">
    <property type="entry name" value="Hect, E3 ligase catalytic domain"/>
    <property type="match status" value="1"/>
</dbReference>
<evidence type="ECO:0000256" key="2">
    <source>
        <dbReference type="ARBA" id="ARBA00004123"/>
    </source>
</evidence>
<dbReference type="PROSITE" id="PS50030">
    <property type="entry name" value="UBA"/>
    <property type="match status" value="1"/>
</dbReference>
<comment type="caution">
    <text evidence="17">The sequence shown here is derived from an EMBL/GenBank/DDBJ whole genome shotgun (WGS) entry which is preliminary data.</text>
</comment>
<keyword evidence="5" id="KW-0597">Phosphoprotein</keyword>
<dbReference type="InterPro" id="IPR010309">
    <property type="entry name" value="E3_Ub_ligase_DUF908"/>
</dbReference>
<dbReference type="Pfam" id="PF14377">
    <property type="entry name" value="UBM"/>
    <property type="match status" value="3"/>
</dbReference>
<dbReference type="FunFam" id="3.90.1750.10:FF:000026">
    <property type="entry name" value="E3 ubiquitin-protein ligase HACE1"/>
    <property type="match status" value="1"/>
</dbReference>
<evidence type="ECO:0000256" key="8">
    <source>
        <dbReference type="ARBA" id="ARBA00022786"/>
    </source>
</evidence>
<dbReference type="Pfam" id="PF00632">
    <property type="entry name" value="HECT"/>
    <property type="match status" value="1"/>
</dbReference>
<dbReference type="GO" id="GO:0006511">
    <property type="term" value="P:ubiquitin-dependent protein catabolic process"/>
    <property type="evidence" value="ECO:0007669"/>
    <property type="project" value="TreeGrafter"/>
</dbReference>
<keyword evidence="6" id="KW-0808">Transferase</keyword>
<dbReference type="SMART" id="SM00119">
    <property type="entry name" value="HECTc"/>
    <property type="match status" value="1"/>
</dbReference>
<dbReference type="InterPro" id="IPR025527">
    <property type="entry name" value="HUWE1/Rev1_UBM"/>
</dbReference>
<dbReference type="InterPro" id="IPR037197">
    <property type="entry name" value="WWE_dom_sf"/>
</dbReference>
<dbReference type="InterPro" id="IPR016024">
    <property type="entry name" value="ARM-type_fold"/>
</dbReference>
<feature type="compositionally biased region" description="Acidic residues" evidence="13">
    <location>
        <begin position="2399"/>
        <end position="2437"/>
    </location>
</feature>
<dbReference type="Pfam" id="PF02825">
    <property type="entry name" value="WWE"/>
    <property type="match status" value="1"/>
</dbReference>
<dbReference type="CDD" id="cd00078">
    <property type="entry name" value="HECTc"/>
    <property type="match status" value="1"/>
</dbReference>
<feature type="region of interest" description="Disordered" evidence="13">
    <location>
        <begin position="3616"/>
        <end position="3675"/>
    </location>
</feature>
<dbReference type="Pfam" id="PF06012">
    <property type="entry name" value="DUF908"/>
    <property type="match status" value="1"/>
</dbReference>
<dbReference type="FunFam" id="3.90.1750.10:FF:000003">
    <property type="entry name" value="E3 ubiquitin-protein ligase UPL1"/>
    <property type="match status" value="1"/>
</dbReference>
<feature type="region of interest" description="Disordered" evidence="13">
    <location>
        <begin position="754"/>
        <end position="794"/>
    </location>
</feature>
<comment type="subcellular location">
    <subcellularLocation>
        <location evidence="2">Nucleus</location>
    </subcellularLocation>
</comment>
<dbReference type="InterPro" id="IPR015940">
    <property type="entry name" value="UBA"/>
</dbReference>
<feature type="compositionally biased region" description="Polar residues" evidence="13">
    <location>
        <begin position="2756"/>
        <end position="2770"/>
    </location>
</feature>
<evidence type="ECO:0000259" key="14">
    <source>
        <dbReference type="PROSITE" id="PS50030"/>
    </source>
</evidence>
<evidence type="ECO:0000256" key="12">
    <source>
        <dbReference type="PROSITE-ProRule" id="PRU00104"/>
    </source>
</evidence>
<dbReference type="SUPFAM" id="SSF46934">
    <property type="entry name" value="UBA-like"/>
    <property type="match status" value="1"/>
</dbReference>
<feature type="compositionally biased region" description="Acidic residues" evidence="13">
    <location>
        <begin position="768"/>
        <end position="779"/>
    </location>
</feature>
<reference evidence="17 18" key="1">
    <citation type="submission" date="2020-04" db="EMBL/GenBank/DDBJ databases">
        <authorList>
            <person name="Alioto T."/>
            <person name="Alioto T."/>
            <person name="Gomez Garrido J."/>
        </authorList>
    </citation>
    <scope>NUCLEOTIDE SEQUENCE [LARGE SCALE GENOMIC DNA]</scope>
</reference>
<feature type="active site" description="Glycyl thioester intermediate" evidence="12">
    <location>
        <position position="4166"/>
    </location>
</feature>